<dbReference type="FunFam" id="4.10.410.10:FF:000004">
    <property type="entry name" value="Tissue factor pathway inhibitor"/>
    <property type="match status" value="1"/>
</dbReference>
<feature type="domain" description="BPTI/Kunitz inhibitor" evidence="5">
    <location>
        <begin position="39"/>
        <end position="89"/>
    </location>
</feature>
<comment type="caution">
    <text evidence="6">The sequence shown here is derived from an EMBL/GenBank/DDBJ whole genome shotgun (WGS) entry which is preliminary data.</text>
</comment>
<feature type="chain" id="PRO_5043329385" evidence="4">
    <location>
        <begin position="20"/>
        <end position="93"/>
    </location>
</feature>
<evidence type="ECO:0000259" key="5">
    <source>
        <dbReference type="PROSITE" id="PS50279"/>
    </source>
</evidence>
<keyword evidence="1" id="KW-0646">Protease inhibitor</keyword>
<dbReference type="Proteomes" id="UP001458880">
    <property type="component" value="Unassembled WGS sequence"/>
</dbReference>
<dbReference type="SMART" id="SM00131">
    <property type="entry name" value="KU"/>
    <property type="match status" value="1"/>
</dbReference>
<dbReference type="AlphaFoldDB" id="A0AAW1MF91"/>
<dbReference type="PROSITE" id="PS00280">
    <property type="entry name" value="BPTI_KUNITZ_1"/>
    <property type="match status" value="1"/>
</dbReference>
<gene>
    <name evidence="6" type="ORF">QE152_g6980</name>
</gene>
<accession>A0AAW1MF91</accession>
<dbReference type="GO" id="GO:0004867">
    <property type="term" value="F:serine-type endopeptidase inhibitor activity"/>
    <property type="evidence" value="ECO:0007669"/>
    <property type="project" value="UniProtKB-KW"/>
</dbReference>
<organism evidence="6 7">
    <name type="scientific">Popillia japonica</name>
    <name type="common">Japanese beetle</name>
    <dbReference type="NCBI Taxonomy" id="7064"/>
    <lineage>
        <taxon>Eukaryota</taxon>
        <taxon>Metazoa</taxon>
        <taxon>Ecdysozoa</taxon>
        <taxon>Arthropoda</taxon>
        <taxon>Hexapoda</taxon>
        <taxon>Insecta</taxon>
        <taxon>Pterygota</taxon>
        <taxon>Neoptera</taxon>
        <taxon>Endopterygota</taxon>
        <taxon>Coleoptera</taxon>
        <taxon>Polyphaga</taxon>
        <taxon>Scarabaeiformia</taxon>
        <taxon>Scarabaeidae</taxon>
        <taxon>Rutelinae</taxon>
        <taxon>Popillia</taxon>
    </lineage>
</organism>
<evidence type="ECO:0000313" key="7">
    <source>
        <dbReference type="Proteomes" id="UP001458880"/>
    </source>
</evidence>
<dbReference type="Gene3D" id="4.10.410.10">
    <property type="entry name" value="Pancreatic trypsin inhibitor Kunitz domain"/>
    <property type="match status" value="1"/>
</dbReference>
<dbReference type="InterPro" id="IPR020901">
    <property type="entry name" value="Prtase_inh_Kunz-CS"/>
</dbReference>
<dbReference type="PROSITE" id="PS50279">
    <property type="entry name" value="BPTI_KUNITZ_2"/>
    <property type="match status" value="1"/>
</dbReference>
<dbReference type="InterPro" id="IPR036880">
    <property type="entry name" value="Kunitz_BPTI_sf"/>
</dbReference>
<protein>
    <submittedName>
        <fullName evidence="6">Kunitz/Bovine pancreatic trypsin inhibitor domain</fullName>
    </submittedName>
</protein>
<dbReference type="SUPFAM" id="SSF57362">
    <property type="entry name" value="BPTI-like"/>
    <property type="match status" value="1"/>
</dbReference>
<dbReference type="GO" id="GO:0005615">
    <property type="term" value="C:extracellular space"/>
    <property type="evidence" value="ECO:0007669"/>
    <property type="project" value="TreeGrafter"/>
</dbReference>
<feature type="signal peptide" evidence="4">
    <location>
        <begin position="1"/>
        <end position="19"/>
    </location>
</feature>
<keyword evidence="4" id="KW-0732">Signal</keyword>
<evidence type="ECO:0000256" key="1">
    <source>
        <dbReference type="ARBA" id="ARBA00022690"/>
    </source>
</evidence>
<evidence type="ECO:0000256" key="3">
    <source>
        <dbReference type="ARBA" id="ARBA00023157"/>
    </source>
</evidence>
<dbReference type="CDD" id="cd00109">
    <property type="entry name" value="Kunitz-type"/>
    <property type="match status" value="1"/>
</dbReference>
<evidence type="ECO:0000256" key="4">
    <source>
        <dbReference type="SAM" id="SignalP"/>
    </source>
</evidence>
<dbReference type="Pfam" id="PF00014">
    <property type="entry name" value="Kunitz_BPTI"/>
    <property type="match status" value="1"/>
</dbReference>
<dbReference type="EMBL" id="JASPKY010000049">
    <property type="protein sequence ID" value="KAK9745440.1"/>
    <property type="molecule type" value="Genomic_DNA"/>
</dbReference>
<dbReference type="InterPro" id="IPR002223">
    <property type="entry name" value="Kunitz_BPTI"/>
</dbReference>
<evidence type="ECO:0000313" key="6">
    <source>
        <dbReference type="EMBL" id="KAK9745440.1"/>
    </source>
</evidence>
<keyword evidence="3" id="KW-1015">Disulfide bond</keyword>
<proteinExistence type="predicted"/>
<dbReference type="PANTHER" id="PTHR10083:SF328">
    <property type="entry name" value="TISSUE FACTOR PATHWAY INHIBITOR"/>
    <property type="match status" value="1"/>
</dbReference>
<dbReference type="PRINTS" id="PR00759">
    <property type="entry name" value="BASICPTASE"/>
</dbReference>
<evidence type="ECO:0000256" key="2">
    <source>
        <dbReference type="ARBA" id="ARBA00022900"/>
    </source>
</evidence>
<sequence>MKCLFVLIVVAAIVVLNDCLPANRGGQSESGQLNTDEMCRLPPKKGICRAYIERYYYDVKSRNCKEFVYGGCYGNANSFDSVQDCMATCQHIK</sequence>
<keyword evidence="2" id="KW-0722">Serine protease inhibitor</keyword>
<reference evidence="6 7" key="1">
    <citation type="journal article" date="2024" name="BMC Genomics">
        <title>De novo assembly and annotation of Popillia japonica's genome with initial clues to its potential as an invasive pest.</title>
        <authorList>
            <person name="Cucini C."/>
            <person name="Boschi S."/>
            <person name="Funari R."/>
            <person name="Cardaioli E."/>
            <person name="Iannotti N."/>
            <person name="Marturano G."/>
            <person name="Paoli F."/>
            <person name="Bruttini M."/>
            <person name="Carapelli A."/>
            <person name="Frati F."/>
            <person name="Nardi F."/>
        </authorList>
    </citation>
    <scope>NUCLEOTIDE SEQUENCE [LARGE SCALE GENOMIC DNA]</scope>
    <source>
        <strain evidence="6">DMR45628</strain>
    </source>
</reference>
<name>A0AAW1MF91_POPJA</name>
<keyword evidence="7" id="KW-1185">Reference proteome</keyword>
<dbReference type="PANTHER" id="PTHR10083">
    <property type="entry name" value="KUNITZ-TYPE PROTEASE INHIBITOR-RELATED"/>
    <property type="match status" value="1"/>
</dbReference>
<dbReference type="InterPro" id="IPR050098">
    <property type="entry name" value="TFPI/VKTCI-like"/>
</dbReference>